<dbReference type="AlphaFoldDB" id="A0A166B9Y3"/>
<evidence type="ECO:0000256" key="1">
    <source>
        <dbReference type="SAM" id="Coils"/>
    </source>
</evidence>
<evidence type="ECO:0000313" key="4">
    <source>
        <dbReference type="Proteomes" id="UP000076798"/>
    </source>
</evidence>
<feature type="compositionally biased region" description="Polar residues" evidence="2">
    <location>
        <begin position="9"/>
        <end position="19"/>
    </location>
</feature>
<evidence type="ECO:0000256" key="2">
    <source>
        <dbReference type="SAM" id="MobiDB-lite"/>
    </source>
</evidence>
<feature type="region of interest" description="Disordered" evidence="2">
    <location>
        <begin position="185"/>
        <end position="273"/>
    </location>
</feature>
<organism evidence="3 4">
    <name type="scientific">Sistotremastrum suecicum HHB10207 ss-3</name>
    <dbReference type="NCBI Taxonomy" id="1314776"/>
    <lineage>
        <taxon>Eukaryota</taxon>
        <taxon>Fungi</taxon>
        <taxon>Dikarya</taxon>
        <taxon>Basidiomycota</taxon>
        <taxon>Agaricomycotina</taxon>
        <taxon>Agaricomycetes</taxon>
        <taxon>Sistotremastrales</taxon>
        <taxon>Sistotremastraceae</taxon>
        <taxon>Sistotremastrum</taxon>
    </lineage>
</organism>
<feature type="region of interest" description="Disordered" evidence="2">
    <location>
        <begin position="1"/>
        <end position="66"/>
    </location>
</feature>
<name>A0A166B9Y3_9AGAM</name>
<feature type="compositionally biased region" description="Polar residues" evidence="2">
    <location>
        <begin position="126"/>
        <end position="168"/>
    </location>
</feature>
<dbReference type="Proteomes" id="UP000076798">
    <property type="component" value="Unassembled WGS sequence"/>
</dbReference>
<evidence type="ECO:0000313" key="3">
    <source>
        <dbReference type="EMBL" id="KZT36144.1"/>
    </source>
</evidence>
<keyword evidence="1" id="KW-0175">Coiled coil</keyword>
<feature type="region of interest" description="Disordered" evidence="2">
    <location>
        <begin position="88"/>
        <end position="168"/>
    </location>
</feature>
<dbReference type="EMBL" id="KV428115">
    <property type="protein sequence ID" value="KZT36144.1"/>
    <property type="molecule type" value="Genomic_DNA"/>
</dbReference>
<gene>
    <name evidence="3" type="ORF">SISSUDRAFT_1130571</name>
</gene>
<reference evidence="3 4" key="1">
    <citation type="journal article" date="2016" name="Mol. Biol. Evol.">
        <title>Comparative Genomics of Early-Diverging Mushroom-Forming Fungi Provides Insights into the Origins of Lignocellulose Decay Capabilities.</title>
        <authorList>
            <person name="Nagy L.G."/>
            <person name="Riley R."/>
            <person name="Tritt A."/>
            <person name="Adam C."/>
            <person name="Daum C."/>
            <person name="Floudas D."/>
            <person name="Sun H."/>
            <person name="Yadav J.S."/>
            <person name="Pangilinan J."/>
            <person name="Larsson K.H."/>
            <person name="Matsuura K."/>
            <person name="Barry K."/>
            <person name="Labutti K."/>
            <person name="Kuo R."/>
            <person name="Ohm R.A."/>
            <person name="Bhattacharya S.S."/>
            <person name="Shirouzu T."/>
            <person name="Yoshinaga Y."/>
            <person name="Martin F.M."/>
            <person name="Grigoriev I.V."/>
            <person name="Hibbett D.S."/>
        </authorList>
    </citation>
    <scope>NUCLEOTIDE SEQUENCE [LARGE SCALE GENOMIC DNA]</scope>
    <source>
        <strain evidence="3 4">HHB10207 ss-3</strain>
    </source>
</reference>
<feature type="compositionally biased region" description="Basic and acidic residues" evidence="2">
    <location>
        <begin position="257"/>
        <end position="268"/>
    </location>
</feature>
<accession>A0A166B9Y3</accession>
<keyword evidence="4" id="KW-1185">Reference proteome</keyword>
<sequence length="358" mass="39099">MTLWFSGESEVNLSSSADGTPQCPPQLDTASRTMDQRHPQPARPAPIPPSLMEHYPPYHSGEANPPALDSTTAYSFYNYNGPASAADYNGVAQHPQTSPPSVYDDISSPSAQLSLNIPPANPFGWDQSSNPNTFAGGQPQSVDTPISPNGYSTQSGAFSGNLSPHTAQSHTIAQFSELPAHTLHQYATNGHPGAGTPPSRPPASSVKQEVHGQETARYTTSIHPTLYHRQPKRSHTLESEADLPDAEAQPKSPTGSRDPRQLRAEVASRKKKKDALGDLGVVLTKCMGRHRVPETAADRMILAKETLEGYLDREKVYQEDIKHLQEANQQLEARIRQLEGKIQAEEDLRNMFTSFAHQ</sequence>
<protein>
    <submittedName>
        <fullName evidence="3">Uncharacterized protein</fullName>
    </submittedName>
</protein>
<feature type="coiled-coil region" evidence="1">
    <location>
        <begin position="314"/>
        <end position="348"/>
    </location>
</feature>
<proteinExistence type="predicted"/>